<dbReference type="AlphaFoldDB" id="A0A4R6UHH6"/>
<dbReference type="FunFam" id="3.40.50.720:FF:000084">
    <property type="entry name" value="Short-chain dehydrogenase reductase"/>
    <property type="match status" value="1"/>
</dbReference>
<dbReference type="InterPro" id="IPR036291">
    <property type="entry name" value="NAD(P)-bd_dom_sf"/>
</dbReference>
<protein>
    <submittedName>
        <fullName evidence="3">NAD(P)-dependent dehydrogenase (Short-subunit alcohol dehydrogenase family)</fullName>
    </submittedName>
</protein>
<keyword evidence="4" id="KW-1185">Reference proteome</keyword>
<dbReference type="Gene3D" id="3.40.50.720">
    <property type="entry name" value="NAD(P)-binding Rossmann-like Domain"/>
    <property type="match status" value="1"/>
</dbReference>
<organism evidence="3 4">
    <name type="scientific">Aureibacillus halotolerans</name>
    <dbReference type="NCBI Taxonomy" id="1508390"/>
    <lineage>
        <taxon>Bacteria</taxon>
        <taxon>Bacillati</taxon>
        <taxon>Bacillota</taxon>
        <taxon>Bacilli</taxon>
        <taxon>Bacillales</taxon>
        <taxon>Bacillaceae</taxon>
        <taxon>Aureibacillus</taxon>
    </lineage>
</organism>
<dbReference type="CDD" id="cd05233">
    <property type="entry name" value="SDR_c"/>
    <property type="match status" value="1"/>
</dbReference>
<dbReference type="Pfam" id="PF13561">
    <property type="entry name" value="adh_short_C2"/>
    <property type="match status" value="1"/>
</dbReference>
<accession>A0A4R6UHH6</accession>
<proteinExistence type="inferred from homology"/>
<dbReference type="Proteomes" id="UP000295632">
    <property type="component" value="Unassembled WGS sequence"/>
</dbReference>
<evidence type="ECO:0000313" key="4">
    <source>
        <dbReference type="Proteomes" id="UP000295632"/>
    </source>
</evidence>
<evidence type="ECO:0000256" key="1">
    <source>
        <dbReference type="ARBA" id="ARBA00006484"/>
    </source>
</evidence>
<dbReference type="InterPro" id="IPR002347">
    <property type="entry name" value="SDR_fam"/>
</dbReference>
<dbReference type="PANTHER" id="PTHR42760:SF133">
    <property type="entry name" value="3-OXOACYL-[ACYL-CARRIER-PROTEIN] REDUCTASE"/>
    <property type="match status" value="1"/>
</dbReference>
<evidence type="ECO:0000313" key="3">
    <source>
        <dbReference type="EMBL" id="TDQ42604.1"/>
    </source>
</evidence>
<dbReference type="RefSeq" id="WP_133578451.1">
    <property type="nucleotide sequence ID" value="NZ_SNYJ01000001.1"/>
</dbReference>
<dbReference type="EMBL" id="SNYJ01000001">
    <property type="protein sequence ID" value="TDQ42604.1"/>
    <property type="molecule type" value="Genomic_DNA"/>
</dbReference>
<sequence length="249" mass="26135">MGLNGQVLIVTGSGSGIGKETALQLANQGAIIVSADYDEDAAKETADAIIGHGGQATVVKADVSKPEQVEQMVNAAVEAFGTLNGIFNNAGIGNVKPLLEHDVETYHSVIDVNQHGVFYGISFAAKKMVELGVKGTIVNTASIYAYMVAIGSINYHAAKAAVVAMTKSAALELAPHNIRVVGIAPGFIDTPILGDDKAMKEKLANQHMRRKLIQPEKVASVATFLFSNEADAINGSVIPVDDGFLSFKE</sequence>
<dbReference type="PRINTS" id="PR00081">
    <property type="entry name" value="GDHRDH"/>
</dbReference>
<dbReference type="GO" id="GO:0006633">
    <property type="term" value="P:fatty acid biosynthetic process"/>
    <property type="evidence" value="ECO:0007669"/>
    <property type="project" value="TreeGrafter"/>
</dbReference>
<comment type="similarity">
    <text evidence="1">Belongs to the short-chain dehydrogenases/reductases (SDR) family.</text>
</comment>
<gene>
    <name evidence="3" type="ORF">EV213_10132</name>
</gene>
<dbReference type="PRINTS" id="PR00080">
    <property type="entry name" value="SDRFAMILY"/>
</dbReference>
<reference evidence="3 4" key="1">
    <citation type="submission" date="2019-03" db="EMBL/GenBank/DDBJ databases">
        <title>Genomic Encyclopedia of Type Strains, Phase IV (KMG-IV): sequencing the most valuable type-strain genomes for metagenomic binning, comparative biology and taxonomic classification.</title>
        <authorList>
            <person name="Goeker M."/>
        </authorList>
    </citation>
    <scope>NUCLEOTIDE SEQUENCE [LARGE SCALE GENOMIC DNA]</scope>
    <source>
        <strain evidence="3 4">DSM 28697</strain>
    </source>
</reference>
<evidence type="ECO:0000256" key="2">
    <source>
        <dbReference type="ARBA" id="ARBA00023002"/>
    </source>
</evidence>
<name>A0A4R6UHH6_9BACI</name>
<dbReference type="GO" id="GO:0008206">
    <property type="term" value="P:bile acid metabolic process"/>
    <property type="evidence" value="ECO:0007669"/>
    <property type="project" value="UniProtKB-ARBA"/>
</dbReference>
<keyword evidence="2" id="KW-0560">Oxidoreductase</keyword>
<dbReference type="GO" id="GO:0048038">
    <property type="term" value="F:quinone binding"/>
    <property type="evidence" value="ECO:0007669"/>
    <property type="project" value="TreeGrafter"/>
</dbReference>
<dbReference type="OrthoDB" id="306388at2"/>
<dbReference type="GO" id="GO:0016616">
    <property type="term" value="F:oxidoreductase activity, acting on the CH-OH group of donors, NAD or NADP as acceptor"/>
    <property type="evidence" value="ECO:0007669"/>
    <property type="project" value="TreeGrafter"/>
</dbReference>
<dbReference type="PANTHER" id="PTHR42760">
    <property type="entry name" value="SHORT-CHAIN DEHYDROGENASES/REDUCTASES FAMILY MEMBER"/>
    <property type="match status" value="1"/>
</dbReference>
<comment type="caution">
    <text evidence="3">The sequence shown here is derived from an EMBL/GenBank/DDBJ whole genome shotgun (WGS) entry which is preliminary data.</text>
</comment>
<dbReference type="SUPFAM" id="SSF51735">
    <property type="entry name" value="NAD(P)-binding Rossmann-fold domains"/>
    <property type="match status" value="1"/>
</dbReference>